<organism evidence="1 2">
    <name type="scientific">Dreissena polymorpha</name>
    <name type="common">Zebra mussel</name>
    <name type="synonym">Mytilus polymorpha</name>
    <dbReference type="NCBI Taxonomy" id="45954"/>
    <lineage>
        <taxon>Eukaryota</taxon>
        <taxon>Metazoa</taxon>
        <taxon>Spiralia</taxon>
        <taxon>Lophotrochozoa</taxon>
        <taxon>Mollusca</taxon>
        <taxon>Bivalvia</taxon>
        <taxon>Autobranchia</taxon>
        <taxon>Heteroconchia</taxon>
        <taxon>Euheterodonta</taxon>
        <taxon>Imparidentia</taxon>
        <taxon>Neoheterodontei</taxon>
        <taxon>Myida</taxon>
        <taxon>Dreissenoidea</taxon>
        <taxon>Dreissenidae</taxon>
        <taxon>Dreissena</taxon>
    </lineage>
</organism>
<protein>
    <submittedName>
        <fullName evidence="1">Uncharacterized protein</fullName>
    </submittedName>
</protein>
<name>A0A9D4DYG7_DREPO</name>
<proteinExistence type="predicted"/>
<gene>
    <name evidence="1" type="ORF">DPMN_169997</name>
</gene>
<dbReference type="AlphaFoldDB" id="A0A9D4DYG7"/>
<keyword evidence="2" id="KW-1185">Reference proteome</keyword>
<reference evidence="1" key="1">
    <citation type="journal article" date="2019" name="bioRxiv">
        <title>The Genome of the Zebra Mussel, Dreissena polymorpha: A Resource for Invasive Species Research.</title>
        <authorList>
            <person name="McCartney M.A."/>
            <person name="Auch B."/>
            <person name="Kono T."/>
            <person name="Mallez S."/>
            <person name="Zhang Y."/>
            <person name="Obille A."/>
            <person name="Becker A."/>
            <person name="Abrahante J.E."/>
            <person name="Garbe J."/>
            <person name="Badalamenti J.P."/>
            <person name="Herman A."/>
            <person name="Mangelson H."/>
            <person name="Liachko I."/>
            <person name="Sullivan S."/>
            <person name="Sone E.D."/>
            <person name="Koren S."/>
            <person name="Silverstein K.A.T."/>
            <person name="Beckman K.B."/>
            <person name="Gohl D.M."/>
        </authorList>
    </citation>
    <scope>NUCLEOTIDE SEQUENCE</scope>
    <source>
        <strain evidence="1">Duluth1</strain>
        <tissue evidence="1">Whole animal</tissue>
    </source>
</reference>
<dbReference type="EMBL" id="JAIWYP010000009">
    <property type="protein sequence ID" value="KAH3768780.1"/>
    <property type="molecule type" value="Genomic_DNA"/>
</dbReference>
<evidence type="ECO:0000313" key="1">
    <source>
        <dbReference type="EMBL" id="KAH3768780.1"/>
    </source>
</evidence>
<accession>A0A9D4DYG7</accession>
<sequence>MQVYNHSSTSHRSDCTYHIIVFQCLSLESWTFTMRSDRSAASLYHYLWLLELSLANSITTLTKVWPSKLYLR</sequence>
<evidence type="ECO:0000313" key="2">
    <source>
        <dbReference type="Proteomes" id="UP000828390"/>
    </source>
</evidence>
<dbReference type="Proteomes" id="UP000828390">
    <property type="component" value="Unassembled WGS sequence"/>
</dbReference>
<comment type="caution">
    <text evidence="1">The sequence shown here is derived from an EMBL/GenBank/DDBJ whole genome shotgun (WGS) entry which is preliminary data.</text>
</comment>
<reference evidence="1" key="2">
    <citation type="submission" date="2020-11" db="EMBL/GenBank/DDBJ databases">
        <authorList>
            <person name="McCartney M.A."/>
            <person name="Auch B."/>
            <person name="Kono T."/>
            <person name="Mallez S."/>
            <person name="Becker A."/>
            <person name="Gohl D.M."/>
            <person name="Silverstein K.A.T."/>
            <person name="Koren S."/>
            <person name="Bechman K.B."/>
            <person name="Herman A."/>
            <person name="Abrahante J.E."/>
            <person name="Garbe J."/>
        </authorList>
    </citation>
    <scope>NUCLEOTIDE SEQUENCE</scope>
    <source>
        <strain evidence="1">Duluth1</strain>
        <tissue evidence="1">Whole animal</tissue>
    </source>
</reference>